<dbReference type="AlphaFoldDB" id="A0A7Z0VJ75"/>
<dbReference type="Proteomes" id="UP000094769">
    <property type="component" value="Unassembled WGS sequence"/>
</dbReference>
<evidence type="ECO:0000313" key="2">
    <source>
        <dbReference type="Proteomes" id="UP000094769"/>
    </source>
</evidence>
<keyword evidence="2" id="KW-1185">Reference proteome</keyword>
<protein>
    <submittedName>
        <fullName evidence="1">Uncharacterized protein</fullName>
    </submittedName>
</protein>
<name>A0A7Z0VJ75_9GAMM</name>
<comment type="caution">
    <text evidence="1">The sequence shown here is derived from an EMBL/GenBank/DDBJ whole genome shotgun (WGS) entry which is preliminary data.</text>
</comment>
<reference evidence="1 2" key="1">
    <citation type="submission" date="2016-06" db="EMBL/GenBank/DDBJ databases">
        <title>Genome sequence of endosymbiont of Candidatus Endolucinida thiodiazotropha.</title>
        <authorList>
            <person name="Poehlein A."/>
            <person name="Koenig S."/>
            <person name="Heiden S.E."/>
            <person name="Thuermer A."/>
            <person name="Voget S."/>
            <person name="Daniel R."/>
            <person name="Markert S."/>
            <person name="Gros O."/>
            <person name="Schweder T."/>
        </authorList>
    </citation>
    <scope>NUCLEOTIDE SEQUENCE [LARGE SCALE GENOMIC DNA]</scope>
    <source>
        <strain evidence="1 2">COS</strain>
    </source>
</reference>
<dbReference type="EMBL" id="MARB01000022">
    <property type="protein sequence ID" value="ODJ86435.1"/>
    <property type="molecule type" value="Genomic_DNA"/>
</dbReference>
<sequence>MSGTTGMKGGSGNYSLSVVDVKIDLKTET</sequence>
<accession>A0A7Z0VJ75</accession>
<organism evidence="1 2">
    <name type="scientific">Candidatus Thiodiazotropha endolucinida</name>
    <dbReference type="NCBI Taxonomy" id="1655433"/>
    <lineage>
        <taxon>Bacteria</taxon>
        <taxon>Pseudomonadati</taxon>
        <taxon>Pseudomonadota</taxon>
        <taxon>Gammaproteobacteria</taxon>
        <taxon>Chromatiales</taxon>
        <taxon>Sedimenticolaceae</taxon>
        <taxon>Candidatus Thiodiazotropha</taxon>
    </lineage>
</organism>
<proteinExistence type="predicted"/>
<evidence type="ECO:0000313" key="1">
    <source>
        <dbReference type="EMBL" id="ODJ86435.1"/>
    </source>
</evidence>
<gene>
    <name evidence="1" type="ORF">CODIS_33540</name>
</gene>